<evidence type="ECO:0000256" key="1">
    <source>
        <dbReference type="ARBA" id="ARBA00022679"/>
    </source>
</evidence>
<sequence length="769" mass="83708">MSTNSGMYGEEPLRVVSTTVPGPGTVTSIARLSAMAELSSRVLLRGGLFSAKRNFMIAPAPGAQPQPVMVQGPPVAQTPPFVAPFARASAFRVNKLADGDIIAALRAYDQPRPAATGRKVPFWRSSARLVDAVKRASTLDNPSFSVSEFQLPKAYTFGGGPATPERPLLAPVMGGARRAARIVNKPGYAEMARAAVELGDYTTHDPETLHPRFLNYVHERIEVVDTPTHDAITAAIALRKRKWVKQGLNVKARPLSDAEPGPLLDMLKSGSPGEYRSLGAVNRRDPKLVATISGSLMRYGHVGRLVASGRRAPAWVSRTQQPTLQFGKEEPKEADIVDGKRVPPVLRFIFNPSPINYGLGAFLHGDISHFLQAHDYTHGPGFGPSRGRSDTFLRIVNKCFASGTVVPPTERMVMSDIHKWDANMREVLIGYTIDMLESCVDKSSLSPEAAATRSAMYSVARRQLMHKLLEHPSGYLVNLHGCMPSGSFYTSLVNTEGNNLLLLGHVIDRLVRERSYTPEFASLELDDVVDDRYASYGDNQLFSEAIFSHFGLAYDVDKHAEFLARFGMKLKVKETEVATELSRVRFCSRAVVMTPHGPLVTRTHSSLYKKLAGRPEHDAITDKLYVRAMMADHLGTDPIVYELLAGIDRCIDVDATITEVTPKIMPVISSAAKSLLGDDSNASLSAVLQSITGSTVERRALLSLHTRPVPPGQAGGATRSELRLGSALTVGGGLLGGPLTPAAEWAYRQSPADYARYLDETNQTGLYMD</sequence>
<protein>
    <submittedName>
        <fullName evidence="5">RdRp</fullName>
    </submittedName>
</protein>
<reference evidence="5" key="1">
    <citation type="submission" date="2024-02" db="EMBL/GenBank/DDBJ databases">
        <title>Novel Polymycoviruses Are Encapsidated in Filamentous Virions.</title>
        <authorList>
            <person name="Han Z."/>
            <person name="Jiang J."/>
            <person name="Xu W."/>
        </authorList>
    </citation>
    <scope>NUCLEOTIDE SEQUENCE</scope>
    <source>
        <strain evidence="5">PcsPmV1-dsRNA1</strain>
    </source>
</reference>
<dbReference type="GO" id="GO:0003723">
    <property type="term" value="F:RNA binding"/>
    <property type="evidence" value="ECO:0007669"/>
    <property type="project" value="InterPro"/>
</dbReference>
<dbReference type="Pfam" id="PF00680">
    <property type="entry name" value="RdRP_1"/>
    <property type="match status" value="1"/>
</dbReference>
<keyword evidence="1" id="KW-0808">Transferase</keyword>
<organism evidence="5">
    <name type="scientific">Pseudopestalotiopsis camelliae-sinensis polymycovirus 1</name>
    <dbReference type="NCBI Taxonomy" id="3367397"/>
    <lineage>
        <taxon>Viruses</taxon>
        <taxon>Riboviria</taxon>
        <taxon>Riboviria incertae sedis</taxon>
        <taxon>Polymycoviridae</taxon>
        <taxon>Polymycovirus</taxon>
    </lineage>
</organism>
<dbReference type="InterPro" id="IPR001205">
    <property type="entry name" value="RNA-dir_pol_C"/>
</dbReference>
<evidence type="ECO:0000259" key="4">
    <source>
        <dbReference type="Pfam" id="PF00680"/>
    </source>
</evidence>
<feature type="domain" description="RNA-directed RNA polymerase C-terminal" evidence="4">
    <location>
        <begin position="409"/>
        <end position="607"/>
    </location>
</feature>
<proteinExistence type="predicted"/>
<dbReference type="GO" id="GO:0003968">
    <property type="term" value="F:RNA-directed RNA polymerase activity"/>
    <property type="evidence" value="ECO:0007669"/>
    <property type="project" value="InterPro"/>
</dbReference>
<keyword evidence="2" id="KW-0548">Nucleotidyltransferase</keyword>
<accession>A0AB74UEV1</accession>
<dbReference type="InterPro" id="IPR043502">
    <property type="entry name" value="DNA/RNA_pol_sf"/>
</dbReference>
<dbReference type="SUPFAM" id="SSF56672">
    <property type="entry name" value="DNA/RNA polymerases"/>
    <property type="match status" value="1"/>
</dbReference>
<evidence type="ECO:0000256" key="3">
    <source>
        <dbReference type="ARBA" id="ARBA00022953"/>
    </source>
</evidence>
<evidence type="ECO:0000256" key="2">
    <source>
        <dbReference type="ARBA" id="ARBA00022695"/>
    </source>
</evidence>
<evidence type="ECO:0000313" key="5">
    <source>
        <dbReference type="EMBL" id="XHV10060.1"/>
    </source>
</evidence>
<dbReference type="EMBL" id="PP359405">
    <property type="protein sequence ID" value="XHV10060.1"/>
    <property type="molecule type" value="Genomic_RNA"/>
</dbReference>
<name>A0AB74UEV1_9VIRU</name>
<dbReference type="GO" id="GO:0006351">
    <property type="term" value="P:DNA-templated transcription"/>
    <property type="evidence" value="ECO:0007669"/>
    <property type="project" value="InterPro"/>
</dbReference>
<keyword evidence="3" id="KW-0693">Viral RNA replication</keyword>